<accession>E6ZMH6</accession>
<protein>
    <submittedName>
        <fullName evidence="3">Uncharacterized protein</fullName>
    </submittedName>
</protein>
<dbReference type="HOGENOM" id="CLU_1670531_0_0_1"/>
<name>E6ZMH6_SPORE</name>
<dbReference type="AlphaFoldDB" id="E6ZMH6"/>
<gene>
    <name evidence="3" type="ORF">sr17448</name>
</gene>
<keyword evidence="2" id="KW-1133">Transmembrane helix</keyword>
<keyword evidence="4" id="KW-1185">Reference proteome</keyword>
<sequence>MSSTTSTRAPPPPYTETPAPPTRATPLPSYTSSPVLRTTVPASEALPLKLCPPPTAPTPASVTHSVMRVCIALLGPTLVDLVYLTLLNVAGVLLTLAQLPLAVVLALQFSGFGLGEGRFGGKQKGDGWVMHVTQVMWDCHDWLKEAELEVPSCWARAQ</sequence>
<keyword evidence="2" id="KW-0812">Transmembrane</keyword>
<proteinExistence type="predicted"/>
<feature type="transmembrane region" description="Helical" evidence="2">
    <location>
        <begin position="92"/>
        <end position="114"/>
    </location>
</feature>
<dbReference type="VEuPathDB" id="FungiDB:sr17448"/>
<feature type="compositionally biased region" description="Pro residues" evidence="1">
    <location>
        <begin position="9"/>
        <end position="23"/>
    </location>
</feature>
<dbReference type="OrthoDB" id="10493636at2759"/>
<feature type="region of interest" description="Disordered" evidence="1">
    <location>
        <begin position="1"/>
        <end position="33"/>
    </location>
</feature>
<evidence type="ECO:0000313" key="3">
    <source>
        <dbReference type="EMBL" id="CBQ68433.1"/>
    </source>
</evidence>
<keyword evidence="2" id="KW-0472">Membrane</keyword>
<reference evidence="3 4" key="1">
    <citation type="journal article" date="2010" name="Science">
        <title>Pathogenicity determinants in smut fungi revealed by genome comparison.</title>
        <authorList>
            <person name="Schirawski J."/>
            <person name="Mannhaupt G."/>
            <person name="Muench K."/>
            <person name="Brefort T."/>
            <person name="Schipper K."/>
            <person name="Doehlemann G."/>
            <person name="Di Stasio M."/>
            <person name="Roessel N."/>
            <person name="Mendoza-Mendoza A."/>
            <person name="Pester D."/>
            <person name="Mueller O."/>
            <person name="Winterberg B."/>
            <person name="Meyer E."/>
            <person name="Ghareeb H."/>
            <person name="Wollenberg T."/>
            <person name="Muensterkoetter M."/>
            <person name="Wong P."/>
            <person name="Walter M."/>
            <person name="Stukenbrock E."/>
            <person name="Gueldener U."/>
            <person name="Kahmann R."/>
        </authorList>
    </citation>
    <scope>NUCLEOTIDE SEQUENCE [LARGE SCALE GENOMIC DNA]</scope>
    <source>
        <strain evidence="4">SRZ2</strain>
    </source>
</reference>
<evidence type="ECO:0000313" key="4">
    <source>
        <dbReference type="Proteomes" id="UP000008867"/>
    </source>
</evidence>
<evidence type="ECO:0000256" key="1">
    <source>
        <dbReference type="SAM" id="MobiDB-lite"/>
    </source>
</evidence>
<dbReference type="Proteomes" id="UP000008867">
    <property type="component" value="Chromosome 10"/>
</dbReference>
<feature type="transmembrane region" description="Helical" evidence="2">
    <location>
        <begin position="66"/>
        <end position="86"/>
    </location>
</feature>
<evidence type="ECO:0000256" key="2">
    <source>
        <dbReference type="SAM" id="Phobius"/>
    </source>
</evidence>
<organism evidence="3 4">
    <name type="scientific">Sporisorium reilianum (strain SRZ2)</name>
    <name type="common">Maize head smut fungus</name>
    <dbReference type="NCBI Taxonomy" id="999809"/>
    <lineage>
        <taxon>Eukaryota</taxon>
        <taxon>Fungi</taxon>
        <taxon>Dikarya</taxon>
        <taxon>Basidiomycota</taxon>
        <taxon>Ustilaginomycotina</taxon>
        <taxon>Ustilaginomycetes</taxon>
        <taxon>Ustilaginales</taxon>
        <taxon>Ustilaginaceae</taxon>
        <taxon>Sporisorium</taxon>
    </lineage>
</organism>
<dbReference type="eggNOG" id="ENOG502TIRZ">
    <property type="taxonomic scope" value="Eukaryota"/>
</dbReference>
<dbReference type="EMBL" id="FQ311431">
    <property type="protein sequence ID" value="CBQ68433.1"/>
    <property type="molecule type" value="Genomic_DNA"/>
</dbReference>